<sequence length="114" mass="12983">MTLQGEKSGVVFKVGQQIRIKLVRADKATGEIDFEYLPSEFDLVEKTGKSGRGRSGRKRRREDDKRSHSSKEKGYGDKKDKKSKKGKSQKAFYKELVKKGAKHGKGRRKGRRAK</sequence>
<dbReference type="AlphaFoldDB" id="A0A139N224"/>
<organism evidence="2 3">
    <name type="scientific">Streptococcus cristatus</name>
    <dbReference type="NCBI Taxonomy" id="45634"/>
    <lineage>
        <taxon>Bacteria</taxon>
        <taxon>Bacillati</taxon>
        <taxon>Bacillota</taxon>
        <taxon>Bacilli</taxon>
        <taxon>Lactobacillales</taxon>
        <taxon>Streptococcaceae</taxon>
        <taxon>Streptococcus</taxon>
    </lineage>
</organism>
<feature type="region of interest" description="Disordered" evidence="1">
    <location>
        <begin position="45"/>
        <end position="114"/>
    </location>
</feature>
<feature type="compositionally biased region" description="Basic and acidic residues" evidence="1">
    <location>
        <begin position="61"/>
        <end position="80"/>
    </location>
</feature>
<dbReference type="STRING" id="45634.SCRDD08_00828"/>
<evidence type="ECO:0000313" key="3">
    <source>
        <dbReference type="Proteomes" id="UP000070377"/>
    </source>
</evidence>
<feature type="compositionally biased region" description="Basic residues" evidence="1">
    <location>
        <begin position="99"/>
        <end position="114"/>
    </location>
</feature>
<proteinExistence type="predicted"/>
<reference evidence="2 3" key="1">
    <citation type="submission" date="2016-01" db="EMBL/GenBank/DDBJ databases">
        <title>Highly variable Streptococcus oralis are common among viridans streptococci isolated from primates.</title>
        <authorList>
            <person name="Denapaite D."/>
            <person name="Rieger M."/>
            <person name="Koendgen S."/>
            <person name="Brueckner R."/>
            <person name="Ochigava I."/>
            <person name="Kappeler P."/>
            <person name="Maetz-Rensing K."/>
            <person name="Leendertz F."/>
            <person name="Hakenbeck R."/>
        </authorList>
    </citation>
    <scope>NUCLEOTIDE SEQUENCE [LARGE SCALE GENOMIC DNA]</scope>
    <source>
        <strain evidence="2 3">DD08</strain>
    </source>
</reference>
<evidence type="ECO:0000313" key="2">
    <source>
        <dbReference type="EMBL" id="KXT70068.1"/>
    </source>
</evidence>
<name>A0A139N224_STRCR</name>
<feature type="compositionally biased region" description="Basic residues" evidence="1">
    <location>
        <begin position="49"/>
        <end position="60"/>
    </location>
</feature>
<dbReference type="EMBL" id="LQRD01000030">
    <property type="protein sequence ID" value="KXT70068.1"/>
    <property type="molecule type" value="Genomic_DNA"/>
</dbReference>
<dbReference type="Proteomes" id="UP000070377">
    <property type="component" value="Unassembled WGS sequence"/>
</dbReference>
<gene>
    <name evidence="2" type="ORF">SCRDD08_00828</name>
</gene>
<accession>A0A139N224</accession>
<dbReference type="PATRIC" id="fig|45634.12.peg.861"/>
<evidence type="ECO:0000256" key="1">
    <source>
        <dbReference type="SAM" id="MobiDB-lite"/>
    </source>
</evidence>
<comment type="caution">
    <text evidence="2">The sequence shown here is derived from an EMBL/GenBank/DDBJ whole genome shotgun (WGS) entry which is preliminary data.</text>
</comment>
<protein>
    <submittedName>
        <fullName evidence="2">3'-to-5' exoribonuclease RNase R</fullName>
    </submittedName>
</protein>